<name>A0A2S9SJQ8_9BACT</name>
<evidence type="ECO:0000256" key="2">
    <source>
        <dbReference type="SAM" id="Phobius"/>
    </source>
</evidence>
<sequence>MSPASRFPRPTTSDITKTGIELPAEASEALDKELEFEQVESREARTHRLSTGVLIGIMALVLFILLTTTSGEARFA</sequence>
<gene>
    <name evidence="3" type="ORF">CJ671_10995</name>
</gene>
<evidence type="ECO:0000313" key="4">
    <source>
        <dbReference type="Proteomes" id="UP000238649"/>
    </source>
</evidence>
<keyword evidence="2" id="KW-0812">Transmembrane</keyword>
<dbReference type="EMBL" id="NXGH01000150">
    <property type="protein sequence ID" value="PRM86807.1"/>
    <property type="molecule type" value="Genomic_DNA"/>
</dbReference>
<organism evidence="3 4">
    <name type="scientific">Aliarcobacter cryaerophilus</name>
    <dbReference type="NCBI Taxonomy" id="28198"/>
    <lineage>
        <taxon>Bacteria</taxon>
        <taxon>Pseudomonadati</taxon>
        <taxon>Campylobacterota</taxon>
        <taxon>Epsilonproteobacteria</taxon>
        <taxon>Campylobacterales</taxon>
        <taxon>Arcobacteraceae</taxon>
        <taxon>Aliarcobacter</taxon>
    </lineage>
</organism>
<feature type="region of interest" description="Disordered" evidence="1">
    <location>
        <begin position="1"/>
        <end position="22"/>
    </location>
</feature>
<keyword evidence="2" id="KW-1133">Transmembrane helix</keyword>
<feature type="non-terminal residue" evidence="3">
    <location>
        <position position="76"/>
    </location>
</feature>
<accession>A0A2S9SJQ8</accession>
<feature type="transmembrane region" description="Helical" evidence="2">
    <location>
        <begin position="49"/>
        <end position="68"/>
    </location>
</feature>
<dbReference type="AlphaFoldDB" id="A0A2S9SJQ8"/>
<comment type="caution">
    <text evidence="3">The sequence shown here is derived from an EMBL/GenBank/DDBJ whole genome shotgun (WGS) entry which is preliminary data.</text>
</comment>
<reference evidence="3 4" key="1">
    <citation type="submission" date="2017-09" db="EMBL/GenBank/DDBJ databases">
        <title>Reassesment of A. cryaerophilus.</title>
        <authorList>
            <person name="Perez-Cataluna A."/>
            <person name="Collado L."/>
            <person name="Salgado O."/>
            <person name="Lefinanco V."/>
            <person name="Figueras M.J."/>
        </authorList>
    </citation>
    <scope>NUCLEOTIDE SEQUENCE [LARGE SCALE GENOMIC DNA]</scope>
    <source>
        <strain evidence="3 4">LMG 9871</strain>
    </source>
</reference>
<evidence type="ECO:0000313" key="3">
    <source>
        <dbReference type="EMBL" id="PRM86807.1"/>
    </source>
</evidence>
<protein>
    <submittedName>
        <fullName evidence="3">ABC transporter permease</fullName>
    </submittedName>
</protein>
<evidence type="ECO:0000256" key="1">
    <source>
        <dbReference type="SAM" id="MobiDB-lite"/>
    </source>
</evidence>
<dbReference type="Proteomes" id="UP000238649">
    <property type="component" value="Unassembled WGS sequence"/>
</dbReference>
<keyword evidence="2" id="KW-0472">Membrane</keyword>
<proteinExistence type="predicted"/>